<dbReference type="InterPro" id="IPR039420">
    <property type="entry name" value="WalR-like"/>
</dbReference>
<organism evidence="5 6">
    <name type="scientific">Zooshikella ganghwensis</name>
    <dbReference type="NCBI Taxonomy" id="202772"/>
    <lineage>
        <taxon>Bacteria</taxon>
        <taxon>Pseudomonadati</taxon>
        <taxon>Pseudomonadota</taxon>
        <taxon>Gammaproteobacteria</taxon>
        <taxon>Oceanospirillales</taxon>
        <taxon>Zooshikellaceae</taxon>
        <taxon>Zooshikella</taxon>
    </lineage>
</organism>
<evidence type="ECO:0000256" key="2">
    <source>
        <dbReference type="PROSITE-ProRule" id="PRU00169"/>
    </source>
</evidence>
<evidence type="ECO:0000259" key="3">
    <source>
        <dbReference type="PROSITE" id="PS50043"/>
    </source>
</evidence>
<keyword evidence="2" id="KW-0597">Phosphoprotein</keyword>
<dbReference type="SUPFAM" id="SSF52172">
    <property type="entry name" value="CheY-like"/>
    <property type="match status" value="1"/>
</dbReference>
<dbReference type="PROSITE" id="PS50110">
    <property type="entry name" value="RESPONSE_REGULATORY"/>
    <property type="match status" value="1"/>
</dbReference>
<dbReference type="EMBL" id="NDXW01000001">
    <property type="protein sequence ID" value="RDH42995.1"/>
    <property type="molecule type" value="Genomic_DNA"/>
</dbReference>
<dbReference type="InterPro" id="IPR011006">
    <property type="entry name" value="CheY-like_superfamily"/>
</dbReference>
<feature type="modified residue" description="4-aspartylphosphate" evidence="2">
    <location>
        <position position="58"/>
    </location>
</feature>
<dbReference type="NCBIfam" id="NF007935">
    <property type="entry name" value="PRK10651.1"/>
    <property type="match status" value="1"/>
</dbReference>
<dbReference type="SUPFAM" id="SSF46894">
    <property type="entry name" value="C-terminal effector domain of the bipartite response regulators"/>
    <property type="match status" value="1"/>
</dbReference>
<sequence length="216" mass="24281">MSSEVATILMVDDHPLFRKGLKQLLELEDSLQIIGEFSRGQDALDMVKHSEPDLILLDLNMQGLDGIETLRMMRNQGVTARIIMLTVSDNEADVIQCIRAGADGYLLKDMEPEDILDKIKQAVLGKMVISERLAEVLATALRKPDQTDENLLASLTSREYEILMRIAQGYSNKTIARELGISDGTVKVHVKHLLKKLNMRSRVEAAVWVINKQKRS</sequence>
<dbReference type="PANTHER" id="PTHR43214">
    <property type="entry name" value="TWO-COMPONENT RESPONSE REGULATOR"/>
    <property type="match status" value="1"/>
</dbReference>
<dbReference type="RefSeq" id="WP_094786400.1">
    <property type="nucleotide sequence ID" value="NZ_JAEVHG010000002.1"/>
</dbReference>
<protein>
    <submittedName>
        <fullName evidence="5">Two-component system response regulator NarL</fullName>
    </submittedName>
</protein>
<dbReference type="SMART" id="SM00448">
    <property type="entry name" value="REC"/>
    <property type="match status" value="1"/>
</dbReference>
<dbReference type="Pfam" id="PF00072">
    <property type="entry name" value="Response_reg"/>
    <property type="match status" value="1"/>
</dbReference>
<dbReference type="SMART" id="SM00421">
    <property type="entry name" value="HTH_LUXR"/>
    <property type="match status" value="1"/>
</dbReference>
<dbReference type="Gene3D" id="3.40.50.2300">
    <property type="match status" value="1"/>
</dbReference>
<keyword evidence="1" id="KW-0238">DNA-binding</keyword>
<dbReference type="AlphaFoldDB" id="A0A4P9VIE6"/>
<evidence type="ECO:0000259" key="4">
    <source>
        <dbReference type="PROSITE" id="PS50110"/>
    </source>
</evidence>
<dbReference type="PROSITE" id="PS00622">
    <property type="entry name" value="HTH_LUXR_1"/>
    <property type="match status" value="1"/>
</dbReference>
<evidence type="ECO:0000256" key="1">
    <source>
        <dbReference type="ARBA" id="ARBA00023125"/>
    </source>
</evidence>
<dbReference type="PRINTS" id="PR00038">
    <property type="entry name" value="HTHLUXR"/>
</dbReference>
<feature type="domain" description="Response regulatory" evidence="4">
    <location>
        <begin position="7"/>
        <end position="123"/>
    </location>
</feature>
<accession>A0A4P9VIE6</accession>
<name>A0A4P9VIE6_9GAMM</name>
<proteinExistence type="predicted"/>
<dbReference type="GO" id="GO:0000160">
    <property type="term" value="P:phosphorelay signal transduction system"/>
    <property type="evidence" value="ECO:0007669"/>
    <property type="project" value="InterPro"/>
</dbReference>
<dbReference type="InterPro" id="IPR016032">
    <property type="entry name" value="Sig_transdc_resp-reg_C-effctor"/>
</dbReference>
<evidence type="ECO:0000313" key="6">
    <source>
        <dbReference type="Proteomes" id="UP000257039"/>
    </source>
</evidence>
<gene>
    <name evidence="5" type="ORF">B9G39_05760</name>
</gene>
<dbReference type="PROSITE" id="PS50043">
    <property type="entry name" value="HTH_LUXR_2"/>
    <property type="match status" value="1"/>
</dbReference>
<dbReference type="Pfam" id="PF00196">
    <property type="entry name" value="GerE"/>
    <property type="match status" value="1"/>
</dbReference>
<feature type="domain" description="HTH luxR-type" evidence="3">
    <location>
        <begin position="148"/>
        <end position="213"/>
    </location>
</feature>
<dbReference type="InterPro" id="IPR001789">
    <property type="entry name" value="Sig_transdc_resp-reg_receiver"/>
</dbReference>
<comment type="caution">
    <text evidence="5">The sequence shown here is derived from an EMBL/GenBank/DDBJ whole genome shotgun (WGS) entry which is preliminary data.</text>
</comment>
<dbReference type="GO" id="GO:0003677">
    <property type="term" value="F:DNA binding"/>
    <property type="evidence" value="ECO:0007669"/>
    <property type="project" value="UniProtKB-KW"/>
</dbReference>
<dbReference type="GO" id="GO:0006355">
    <property type="term" value="P:regulation of DNA-templated transcription"/>
    <property type="evidence" value="ECO:0007669"/>
    <property type="project" value="InterPro"/>
</dbReference>
<dbReference type="CDD" id="cd06170">
    <property type="entry name" value="LuxR_C_like"/>
    <property type="match status" value="1"/>
</dbReference>
<dbReference type="Proteomes" id="UP000257039">
    <property type="component" value="Unassembled WGS sequence"/>
</dbReference>
<dbReference type="InterPro" id="IPR000792">
    <property type="entry name" value="Tscrpt_reg_LuxR_C"/>
</dbReference>
<dbReference type="PANTHER" id="PTHR43214:SF38">
    <property type="entry name" value="NITRATE_NITRITE RESPONSE REGULATOR PROTEIN NARL"/>
    <property type="match status" value="1"/>
</dbReference>
<evidence type="ECO:0000313" key="5">
    <source>
        <dbReference type="EMBL" id="RDH42995.1"/>
    </source>
</evidence>
<keyword evidence="6" id="KW-1185">Reference proteome</keyword>
<reference evidence="5 6" key="1">
    <citation type="submission" date="2017-04" db="EMBL/GenBank/DDBJ databases">
        <title>Draft genome sequence of Zooshikella ganghwensis VG4 isolated from Red Sea sediments.</title>
        <authorList>
            <person name="Rehman Z."/>
            <person name="Alam I."/>
            <person name="Kamau A."/>
            <person name="Bajic V."/>
            <person name="Leiknes T."/>
        </authorList>
    </citation>
    <scope>NUCLEOTIDE SEQUENCE [LARGE SCALE GENOMIC DNA]</scope>
    <source>
        <strain evidence="5 6">VG4</strain>
    </source>
</reference>